<dbReference type="EMBL" id="JOWA01000132">
    <property type="protein sequence ID" value="KEZ39861.1"/>
    <property type="molecule type" value="Genomic_DNA"/>
</dbReference>
<keyword evidence="2" id="KW-1185">Reference proteome</keyword>
<dbReference type="GeneID" id="27727875"/>
<gene>
    <name evidence="1" type="ORF">SAPIO_CDS8803</name>
</gene>
<dbReference type="VEuPathDB" id="FungiDB:SAPIO_CDS8803"/>
<protein>
    <submittedName>
        <fullName evidence="1">Uncharacterized protein</fullName>
    </submittedName>
</protein>
<sequence>MAETMRRWGFQGAFIDDGGDRIGHEQEIWVPWASIPRNQQFVRVNYDSYDYMVGTPVITTGNIDNGGGEQVKTRRTMGKRDDLYPRNHANKAWSKRCDRNIHLKLHHDGDFMVLWDAYQSDCVVYDFRESEEKKQE</sequence>
<proteinExistence type="predicted"/>
<name>A0A084FXP9_PSEDA</name>
<accession>A0A084FXP9</accession>
<dbReference type="AlphaFoldDB" id="A0A084FXP9"/>
<evidence type="ECO:0000313" key="2">
    <source>
        <dbReference type="Proteomes" id="UP000028545"/>
    </source>
</evidence>
<comment type="caution">
    <text evidence="1">The sequence shown here is derived from an EMBL/GenBank/DDBJ whole genome shotgun (WGS) entry which is preliminary data.</text>
</comment>
<evidence type="ECO:0000313" key="1">
    <source>
        <dbReference type="EMBL" id="KEZ39861.1"/>
    </source>
</evidence>
<dbReference type="HOGENOM" id="CLU_1876613_0_0_1"/>
<dbReference type="Proteomes" id="UP000028545">
    <property type="component" value="Unassembled WGS sequence"/>
</dbReference>
<reference evidence="1 2" key="1">
    <citation type="journal article" date="2014" name="Genome Announc.">
        <title>Draft genome sequence of the pathogenic fungus Scedosporium apiospermum.</title>
        <authorList>
            <person name="Vandeputte P."/>
            <person name="Ghamrawi S."/>
            <person name="Rechenmann M."/>
            <person name="Iltis A."/>
            <person name="Giraud S."/>
            <person name="Fleury M."/>
            <person name="Thornton C."/>
            <person name="Delhaes L."/>
            <person name="Meyer W."/>
            <person name="Papon N."/>
            <person name="Bouchara J.P."/>
        </authorList>
    </citation>
    <scope>NUCLEOTIDE SEQUENCE [LARGE SCALE GENOMIC DNA]</scope>
    <source>
        <strain evidence="1 2">IHEM 14462</strain>
    </source>
</reference>
<dbReference type="RefSeq" id="XP_016639660.1">
    <property type="nucleotide sequence ID" value="XM_016790357.1"/>
</dbReference>
<organism evidence="1 2">
    <name type="scientific">Pseudallescheria apiosperma</name>
    <name type="common">Scedosporium apiospermum</name>
    <dbReference type="NCBI Taxonomy" id="563466"/>
    <lineage>
        <taxon>Eukaryota</taxon>
        <taxon>Fungi</taxon>
        <taxon>Dikarya</taxon>
        <taxon>Ascomycota</taxon>
        <taxon>Pezizomycotina</taxon>
        <taxon>Sordariomycetes</taxon>
        <taxon>Hypocreomycetidae</taxon>
        <taxon>Microascales</taxon>
        <taxon>Microascaceae</taxon>
        <taxon>Scedosporium</taxon>
    </lineage>
</organism>
<dbReference type="KEGG" id="sapo:SAPIO_CDS8803"/>